<reference evidence="1 2" key="1">
    <citation type="submission" date="2016-03" db="EMBL/GenBank/DDBJ databases">
        <authorList>
            <person name="Ploux O."/>
        </authorList>
    </citation>
    <scope>NUCLEOTIDE SEQUENCE [LARGE SCALE GENOMIC DNA]</scope>
    <source>
        <strain evidence="1 2">UAMH 11012</strain>
    </source>
</reference>
<protein>
    <recommendedName>
        <fullName evidence="3">DUF2235 domain-containing protein</fullName>
    </recommendedName>
</protein>
<gene>
    <name evidence="1" type="ORF">PAC_18405</name>
</gene>
<accession>A0A1L7XTY9</accession>
<sequence>MESGETKVRGIMLVKASSDSSKVLEFDANATSGLACQMTFPMPKGMFESLASRHCFAGDYQTSSIKKDGAKAWAFLQSFKDAFWRGEIAVHSLALLNCVNSVTYFDDVEEVYFAGNHGDVGGGWSYAPELTGPVPAYSRRGEKHPDVEARSGGAGLQIILAADYRFWGRDFGKNHLGFPLTDMDANSSREILPIVSYFDLDKHDKWVARAWKPKMGRMRKIPATCAITNLPNHSNTRWKAPKRTFTVMSLKVAGVILEDEMSRSGNVSATWSPFGLFIGGTGTSSYRRIEVVMF</sequence>
<keyword evidence="2" id="KW-1185">Reference proteome</keyword>
<evidence type="ECO:0000313" key="1">
    <source>
        <dbReference type="EMBL" id="CZR68506.1"/>
    </source>
</evidence>
<evidence type="ECO:0000313" key="2">
    <source>
        <dbReference type="Proteomes" id="UP000184330"/>
    </source>
</evidence>
<organism evidence="1 2">
    <name type="scientific">Phialocephala subalpina</name>
    <dbReference type="NCBI Taxonomy" id="576137"/>
    <lineage>
        <taxon>Eukaryota</taxon>
        <taxon>Fungi</taxon>
        <taxon>Dikarya</taxon>
        <taxon>Ascomycota</taxon>
        <taxon>Pezizomycotina</taxon>
        <taxon>Leotiomycetes</taxon>
        <taxon>Helotiales</taxon>
        <taxon>Mollisiaceae</taxon>
        <taxon>Phialocephala</taxon>
        <taxon>Phialocephala fortinii species complex</taxon>
    </lineage>
</organism>
<evidence type="ECO:0008006" key="3">
    <source>
        <dbReference type="Google" id="ProtNLM"/>
    </source>
</evidence>
<dbReference type="EMBL" id="FJOG01000056">
    <property type="protein sequence ID" value="CZR68506.1"/>
    <property type="molecule type" value="Genomic_DNA"/>
</dbReference>
<proteinExistence type="predicted"/>
<name>A0A1L7XTY9_9HELO</name>
<dbReference type="AlphaFoldDB" id="A0A1L7XTY9"/>
<dbReference type="Proteomes" id="UP000184330">
    <property type="component" value="Unassembled WGS sequence"/>
</dbReference>